<sequence>MQRKYLPSFLLLFILLGTTFTSRAEVVQYKLPSNGLVAVADYTPGDTKRPAVLILHGLLTTNRFHTVRAMMETAQELGFGVLAPNLTYAIPRRNESVLCTSLHRHTLDMEAAEIHDWIDWLRQEGYPSVILVGHSAASQLFLYALKQKPRKDVSGLILTSLLYLNGPELGTRQAELDKARRMIEEADSTPQKWHWVFCRGNYLATPESYLSYTKLTRPFILQTLKEISARIPTYVVMGGADKRYERTGRNILDQYRQSGAHVVVIDGANHFFSSEHQFDLQDTLSDILETHAAP</sequence>
<organism evidence="2 3">
    <name type="scientific">Sulfurivirga caldicuralii</name>
    <dbReference type="NCBI Taxonomy" id="364032"/>
    <lineage>
        <taxon>Bacteria</taxon>
        <taxon>Pseudomonadati</taxon>
        <taxon>Pseudomonadota</taxon>
        <taxon>Gammaproteobacteria</taxon>
        <taxon>Thiotrichales</taxon>
        <taxon>Piscirickettsiaceae</taxon>
        <taxon>Sulfurivirga</taxon>
    </lineage>
</organism>
<evidence type="ECO:0000313" key="3">
    <source>
        <dbReference type="Proteomes" id="UP000198461"/>
    </source>
</evidence>
<proteinExistence type="predicted"/>
<dbReference type="EMBL" id="FSRE01000001">
    <property type="protein sequence ID" value="SIN75113.1"/>
    <property type="molecule type" value="Genomic_DNA"/>
</dbReference>
<dbReference type="OrthoDB" id="5781675at2"/>
<evidence type="ECO:0000259" key="1">
    <source>
        <dbReference type="Pfam" id="PF12697"/>
    </source>
</evidence>
<dbReference type="InterPro" id="IPR029058">
    <property type="entry name" value="AB_hydrolase_fold"/>
</dbReference>
<dbReference type="InterPro" id="IPR000073">
    <property type="entry name" value="AB_hydrolase_1"/>
</dbReference>
<keyword evidence="3" id="KW-1185">Reference proteome</keyword>
<dbReference type="Pfam" id="PF12697">
    <property type="entry name" value="Abhydrolase_6"/>
    <property type="match status" value="1"/>
</dbReference>
<dbReference type="STRING" id="364032.SAMN05443662_0454"/>
<gene>
    <name evidence="2" type="ORF">SAMN05443662_0454</name>
</gene>
<dbReference type="AlphaFoldDB" id="A0A1N6DWM7"/>
<name>A0A1N6DWM7_9GAMM</name>
<dbReference type="Proteomes" id="UP000198461">
    <property type="component" value="Unassembled WGS sequence"/>
</dbReference>
<feature type="domain" description="AB hydrolase-1" evidence="1">
    <location>
        <begin position="52"/>
        <end position="275"/>
    </location>
</feature>
<accession>A0A1N6DWM7</accession>
<dbReference type="SUPFAM" id="SSF53474">
    <property type="entry name" value="alpha/beta-Hydrolases"/>
    <property type="match status" value="1"/>
</dbReference>
<reference evidence="2 3" key="1">
    <citation type="submission" date="2016-11" db="EMBL/GenBank/DDBJ databases">
        <authorList>
            <person name="Jaros S."/>
            <person name="Januszkiewicz K."/>
            <person name="Wedrychowicz H."/>
        </authorList>
    </citation>
    <scope>NUCLEOTIDE SEQUENCE [LARGE SCALE GENOMIC DNA]</scope>
    <source>
        <strain evidence="2 3">DSM 17737</strain>
    </source>
</reference>
<dbReference type="RefSeq" id="WP_074200760.1">
    <property type="nucleotide sequence ID" value="NZ_FSRE01000001.1"/>
</dbReference>
<dbReference type="Gene3D" id="3.40.50.1820">
    <property type="entry name" value="alpha/beta hydrolase"/>
    <property type="match status" value="1"/>
</dbReference>
<evidence type="ECO:0000313" key="2">
    <source>
        <dbReference type="EMBL" id="SIN75113.1"/>
    </source>
</evidence>
<protein>
    <submittedName>
        <fullName evidence="2">Alpha/beta hydrolase family protein</fullName>
    </submittedName>
</protein>
<keyword evidence="2" id="KW-0378">Hydrolase</keyword>
<dbReference type="GO" id="GO:0016787">
    <property type="term" value="F:hydrolase activity"/>
    <property type="evidence" value="ECO:0007669"/>
    <property type="project" value="UniProtKB-KW"/>
</dbReference>